<dbReference type="PANTHER" id="PTHR13510">
    <property type="entry name" value="FYVE-FINGER-CONTAINING RAB5 EFFECTOR PROTEIN RABENOSYN-5-RELATED"/>
    <property type="match status" value="1"/>
</dbReference>
<evidence type="ECO:0000313" key="8">
    <source>
        <dbReference type="EMBL" id="CCI44931.1"/>
    </source>
</evidence>
<dbReference type="InterPro" id="IPR000306">
    <property type="entry name" value="Znf_FYVE"/>
</dbReference>
<dbReference type="Pfam" id="PF01363">
    <property type="entry name" value="FYVE"/>
    <property type="match status" value="1"/>
</dbReference>
<dbReference type="OrthoDB" id="5403181at2759"/>
<dbReference type="PROSITE" id="PS50848">
    <property type="entry name" value="START"/>
    <property type="match status" value="1"/>
</dbReference>
<evidence type="ECO:0000256" key="1">
    <source>
        <dbReference type="ARBA" id="ARBA00022723"/>
    </source>
</evidence>
<dbReference type="InterPro" id="IPR017455">
    <property type="entry name" value="Znf_FYVE-rel"/>
</dbReference>
<feature type="domain" description="FYVE-type" evidence="6">
    <location>
        <begin position="300"/>
        <end position="360"/>
    </location>
</feature>
<dbReference type="GO" id="GO:0008289">
    <property type="term" value="F:lipid binding"/>
    <property type="evidence" value="ECO:0007669"/>
    <property type="project" value="InterPro"/>
</dbReference>
<dbReference type="SUPFAM" id="SSF55961">
    <property type="entry name" value="Bet v1-like"/>
    <property type="match status" value="1"/>
</dbReference>
<dbReference type="GO" id="GO:0008270">
    <property type="term" value="F:zinc ion binding"/>
    <property type="evidence" value="ECO:0007669"/>
    <property type="project" value="UniProtKB-KW"/>
</dbReference>
<dbReference type="Gene3D" id="3.30.40.10">
    <property type="entry name" value="Zinc/RING finger domain, C3HC4 (zinc finger)"/>
    <property type="match status" value="1"/>
</dbReference>
<sequence>MSERNPLHYASNVVRENANKKNPHLPLPDNYFQPPALSQEEKKYLITLAKRACKEVVCYSRPCQGPVQWIHLCTEEGGVEVYQGVDQTSKLSVHSGSIKSRNLTYLRGVAKVYATIDEIAEFFKLDTPEKIRSYQQTITSDTLDNQTLYHLALPTPRNPHHYVGVKWSAIESPSKLARNRDFSYIECHDEFMDTTGNRRGWVRSLHSIRLPCCPSLEKSHGLVRGSMYRSGYIFLELQGKPDVVEVIHTLHLDLKGNAPSWLQVQAMRRRIRDIAAINQYFQLQRVLQGHLIGDLELPLKKDVVQCQLCALNFGMFHRRWQCRKCGLKICTNCSEHFQVNYAGTGAKKVRICSQCVDTGKRSRRLFPVGFSKRKYLTEDFVLQMCREKDYTQSTRSLRLARVNSSPAIPTRRMVSSRYSHGIYHHDQNGNDTQYFPRNTTTATANAGSGIAHSLYRSDEHLQQHEINEILESKRLQNDFEMKQRYRNAKMEPFENRQAGSLYRNAGRQNKNVSFLSSEFTTSAPSNVIIGSESTPLAKSTTSPCTSRGRADSTGVASFQNIGKKSFFSRYDFQDEHFRDVEDVEDVFASMQSIKTDKLRGDGEIREMLSGSKGFDVISSPSMMPYLGTNYLDEDHCGALQEAKARNRFSQSASFTPSSLDTDDHNVHSGRNIIDTLYESNRTIPSRKVAYKKRSCDEDTANDAARVAAQAFALKEIEDAAIGMAFAAMKLFEKENHGELQVPTGTRQAALCKMTDMYRDKIQREVSSSQSKASSRPSQFSCDTTQESKNDSDHSWSEAQDRLDLSQLDSRTTHVHQHSRMRSHTRPMRTGSNNFGIQWHDASSSRKCISDVESSGSHMTAFELEEWVPTTLSTATKSDYEMQADYELYTSHDDSLIDLQDSNENSCISDRRCVNEKRPLDMSSDTEQKITFSLANEQMIRRKTNQPRFSATFIASSNALKEKKTFSHSRIPGESISQEELDKLRESLLQLMSECMSE</sequence>
<evidence type="ECO:0000256" key="5">
    <source>
        <dbReference type="SAM" id="MobiDB-lite"/>
    </source>
</evidence>
<dbReference type="STRING" id="65357.A0A024GDK6"/>
<feature type="region of interest" description="Disordered" evidence="5">
    <location>
        <begin position="762"/>
        <end position="836"/>
    </location>
</feature>
<comment type="caution">
    <text evidence="8">The sequence shown here is derived from an EMBL/GenBank/DDBJ whole genome shotgun (WGS) entry which is preliminary data.</text>
</comment>
<dbReference type="Proteomes" id="UP000053237">
    <property type="component" value="Unassembled WGS sequence"/>
</dbReference>
<dbReference type="InterPro" id="IPR052727">
    <property type="entry name" value="Rab4/Rab5_effector"/>
</dbReference>
<gene>
    <name evidence="8" type="ORF">BN9_057550</name>
</gene>
<dbReference type="PROSITE" id="PS50178">
    <property type="entry name" value="ZF_FYVE"/>
    <property type="match status" value="1"/>
</dbReference>
<dbReference type="InterPro" id="IPR013083">
    <property type="entry name" value="Znf_RING/FYVE/PHD"/>
</dbReference>
<keyword evidence="9" id="KW-1185">Reference proteome</keyword>
<feature type="domain" description="START" evidence="7">
    <location>
        <begin position="176"/>
        <end position="262"/>
    </location>
</feature>
<feature type="compositionally biased region" description="Basic and acidic residues" evidence="5">
    <location>
        <begin position="785"/>
        <end position="803"/>
    </location>
</feature>
<dbReference type="AlphaFoldDB" id="A0A024GDK6"/>
<dbReference type="PANTHER" id="PTHR13510:SF44">
    <property type="entry name" value="RABENOSYN-5"/>
    <property type="match status" value="1"/>
</dbReference>
<keyword evidence="3" id="KW-0862">Zinc</keyword>
<keyword evidence="1" id="KW-0479">Metal-binding</keyword>
<dbReference type="Pfam" id="PF01852">
    <property type="entry name" value="START"/>
    <property type="match status" value="1"/>
</dbReference>
<reference evidence="8 9" key="1">
    <citation type="submission" date="2012-05" db="EMBL/GenBank/DDBJ databases">
        <title>Recombination and specialization in a pathogen metapopulation.</title>
        <authorList>
            <person name="Gardiner A."/>
            <person name="Kemen E."/>
            <person name="Schultz-Larsen T."/>
            <person name="MacLean D."/>
            <person name="Van Oosterhout C."/>
            <person name="Jones J.D.G."/>
        </authorList>
    </citation>
    <scope>NUCLEOTIDE SEQUENCE [LARGE SCALE GENOMIC DNA]</scope>
    <source>
        <strain evidence="8 9">Ac Nc2</strain>
    </source>
</reference>
<dbReference type="InterPro" id="IPR002913">
    <property type="entry name" value="START_lipid-bd_dom"/>
</dbReference>
<evidence type="ECO:0000259" key="7">
    <source>
        <dbReference type="PROSITE" id="PS50848"/>
    </source>
</evidence>
<evidence type="ECO:0000256" key="2">
    <source>
        <dbReference type="ARBA" id="ARBA00022771"/>
    </source>
</evidence>
<dbReference type="CDD" id="cd00065">
    <property type="entry name" value="FYVE_like_SF"/>
    <property type="match status" value="1"/>
</dbReference>
<evidence type="ECO:0008006" key="10">
    <source>
        <dbReference type="Google" id="ProtNLM"/>
    </source>
</evidence>
<dbReference type="InParanoid" id="A0A024GDK6"/>
<accession>A0A024GDK6</accession>
<organism evidence="8 9">
    <name type="scientific">Albugo candida</name>
    <dbReference type="NCBI Taxonomy" id="65357"/>
    <lineage>
        <taxon>Eukaryota</taxon>
        <taxon>Sar</taxon>
        <taxon>Stramenopiles</taxon>
        <taxon>Oomycota</taxon>
        <taxon>Peronosporomycetes</taxon>
        <taxon>Albuginales</taxon>
        <taxon>Albuginaceae</taxon>
        <taxon>Albugo</taxon>
    </lineage>
</organism>
<dbReference type="EMBL" id="CAIX01000082">
    <property type="protein sequence ID" value="CCI44931.1"/>
    <property type="molecule type" value="Genomic_DNA"/>
</dbReference>
<dbReference type="Gene3D" id="3.30.530.20">
    <property type="match status" value="1"/>
</dbReference>
<feature type="compositionally biased region" description="Low complexity" evidence="5">
    <location>
        <begin position="766"/>
        <end position="780"/>
    </location>
</feature>
<keyword evidence="2 4" id="KW-0863">Zinc-finger</keyword>
<evidence type="ECO:0000256" key="4">
    <source>
        <dbReference type="PROSITE-ProRule" id="PRU00091"/>
    </source>
</evidence>
<dbReference type="InterPro" id="IPR011011">
    <property type="entry name" value="Znf_FYVE_PHD"/>
</dbReference>
<evidence type="ECO:0000256" key="3">
    <source>
        <dbReference type="ARBA" id="ARBA00022833"/>
    </source>
</evidence>
<protein>
    <recommendedName>
        <fullName evidence="10">FYVE-type domain-containing protein</fullName>
    </recommendedName>
</protein>
<evidence type="ECO:0000313" key="9">
    <source>
        <dbReference type="Proteomes" id="UP000053237"/>
    </source>
</evidence>
<proteinExistence type="predicted"/>
<name>A0A024GDK6_9STRA</name>
<dbReference type="InterPro" id="IPR023393">
    <property type="entry name" value="START-like_dom_sf"/>
</dbReference>
<dbReference type="SUPFAM" id="SSF57903">
    <property type="entry name" value="FYVE/PHD zinc finger"/>
    <property type="match status" value="1"/>
</dbReference>
<dbReference type="SMART" id="SM00064">
    <property type="entry name" value="FYVE"/>
    <property type="match status" value="1"/>
</dbReference>
<evidence type="ECO:0000259" key="6">
    <source>
        <dbReference type="PROSITE" id="PS50178"/>
    </source>
</evidence>
<feature type="compositionally biased region" description="Basic residues" evidence="5">
    <location>
        <begin position="812"/>
        <end position="826"/>
    </location>
</feature>